<dbReference type="AlphaFoldDB" id="A0A679IWK6"/>
<organism evidence="11">
    <name type="scientific">Methylobacterium bullatum</name>
    <dbReference type="NCBI Taxonomy" id="570505"/>
    <lineage>
        <taxon>Bacteria</taxon>
        <taxon>Pseudomonadati</taxon>
        <taxon>Pseudomonadota</taxon>
        <taxon>Alphaproteobacteria</taxon>
        <taxon>Hyphomicrobiales</taxon>
        <taxon>Methylobacteriaceae</taxon>
        <taxon>Methylobacterium</taxon>
    </lineage>
</organism>
<dbReference type="Proteomes" id="UP001055307">
    <property type="component" value="Unassembled WGS sequence"/>
</dbReference>
<dbReference type="PANTHER" id="PTHR37323">
    <property type="entry name" value="GCN5-RELATED N-ACETYLTRANSFERASE"/>
    <property type="match status" value="1"/>
</dbReference>
<evidence type="ECO:0000313" key="12">
    <source>
        <dbReference type="EMBL" id="GJD37691.1"/>
    </source>
</evidence>
<evidence type="ECO:0000256" key="2">
    <source>
        <dbReference type="ARBA" id="ARBA00022516"/>
    </source>
</evidence>
<dbReference type="EMBL" id="BPQF01000001">
    <property type="protein sequence ID" value="GJD37691.1"/>
    <property type="molecule type" value="Genomic_DNA"/>
</dbReference>
<comment type="pathway">
    <text evidence="1">Lipid metabolism.</text>
</comment>
<sequence length="351" mass="38596">MVPNFARDASTAWLNGWEAHVHAPFARFKQKRLEAGHAGFSGLPGFASLPGAGGRSLIPPGGTPIRFKPRLKKPLAAPGLDPVLGRIGDLEVRLATTVSEIRRAQRLRYRVFYQEMSAVASGMSLLSRRDIDDYDTVCDHLLVIDHAATEAKPFRRPRPKVVGTYRLLRQDAADRNFGFYTAGEYDIAPLLAAHPGKRFLELGRSCVLKPYRTKRTVELLWAGIWAYVQHHRIDAMLGCASLEGTDPDRLALALSFLHHHARAPEPWCARALPGRHVAMDRLPREVVDAKAALQSLPPLIKGYLRVGATFGDGAVIDHQFGTTDVFVVLPVSAIAARYIGHFGPAANKRAA</sequence>
<evidence type="ECO:0000313" key="11">
    <source>
        <dbReference type="EMBL" id="CAA2100700.1"/>
    </source>
</evidence>
<evidence type="ECO:0000256" key="6">
    <source>
        <dbReference type="ARBA" id="ARBA00038095"/>
    </source>
</evidence>
<dbReference type="RefSeq" id="WP_056146937.1">
    <property type="nucleotide sequence ID" value="NZ_BPQF01000001.1"/>
</dbReference>
<comment type="similarity">
    <text evidence="6">Belongs to the acetyltransferase family. OlsB subfamily.</text>
</comment>
<keyword evidence="2" id="KW-0444">Lipid biosynthesis</keyword>
<evidence type="ECO:0000256" key="8">
    <source>
        <dbReference type="ARBA" id="ARBA00039866"/>
    </source>
</evidence>
<dbReference type="InterPro" id="IPR016181">
    <property type="entry name" value="Acyl_CoA_acyltransferase"/>
</dbReference>
<keyword evidence="4" id="KW-0443">Lipid metabolism</keyword>
<evidence type="ECO:0000256" key="3">
    <source>
        <dbReference type="ARBA" id="ARBA00022679"/>
    </source>
</evidence>
<evidence type="ECO:0000256" key="9">
    <source>
        <dbReference type="ARBA" id="ARBA00045724"/>
    </source>
</evidence>
<reference evidence="12" key="3">
    <citation type="submission" date="2021-08" db="EMBL/GenBank/DDBJ databases">
        <authorList>
            <person name="Tani A."/>
            <person name="Ola A."/>
            <person name="Ogura Y."/>
            <person name="Katsura K."/>
            <person name="Hayashi T."/>
        </authorList>
    </citation>
    <scope>NUCLEOTIDE SEQUENCE</scope>
    <source>
        <strain evidence="12">DSM 21893</strain>
    </source>
</reference>
<keyword evidence="13" id="KW-1185">Reference proteome</keyword>
<evidence type="ECO:0000256" key="7">
    <source>
        <dbReference type="ARBA" id="ARBA00039058"/>
    </source>
</evidence>
<dbReference type="Pfam" id="PF13444">
    <property type="entry name" value="Acetyltransf_5"/>
    <property type="match status" value="1"/>
</dbReference>
<accession>A0A679IWK6</accession>
<comment type="function">
    <text evidence="9">Catalyzes the first step in the biosynthesis of ornithine lipids, which are phosphorus-free membrane lipids. Catalyzes the 3-hydroxyacyl-acyl carrier protein-dependent acylation of ornithine to form lyso-ornithine lipid (LOL).</text>
</comment>
<dbReference type="GO" id="GO:0043810">
    <property type="term" value="F:ornithine-acyl [acyl carrier protein] N-acyltransferase activity"/>
    <property type="evidence" value="ECO:0007669"/>
    <property type="project" value="UniProtKB-EC"/>
</dbReference>
<dbReference type="InterPro" id="IPR052351">
    <property type="entry name" value="Ornithine_N-alpha-AT"/>
</dbReference>
<keyword evidence="3" id="KW-0808">Transferase</keyword>
<keyword evidence="5" id="KW-0012">Acyltransferase</keyword>
<reference evidence="12" key="1">
    <citation type="journal article" date="2016" name="Front. Microbiol.">
        <title>Genome Sequence of the Piezophilic, Mesophilic Sulfate-Reducing Bacterium Desulfovibrio indicus J2T.</title>
        <authorList>
            <person name="Cao J."/>
            <person name="Maignien L."/>
            <person name="Shao Z."/>
            <person name="Alain K."/>
            <person name="Jebbar M."/>
        </authorList>
    </citation>
    <scope>NUCLEOTIDE SEQUENCE</scope>
    <source>
        <strain evidence="12">DSM 21893</strain>
    </source>
</reference>
<evidence type="ECO:0000313" key="13">
    <source>
        <dbReference type="Proteomes" id="UP001055307"/>
    </source>
</evidence>
<evidence type="ECO:0000256" key="10">
    <source>
        <dbReference type="ARBA" id="ARBA00047785"/>
    </source>
</evidence>
<comment type="catalytic activity">
    <reaction evidence="10">
        <text>a (3R)-hydroxyacyl-[ACP] + L-ornithine = a lyso-ornithine lipid + holo-[ACP] + H(+)</text>
        <dbReference type="Rhea" id="RHEA:20633"/>
        <dbReference type="Rhea" id="RHEA-COMP:9685"/>
        <dbReference type="Rhea" id="RHEA-COMP:9945"/>
        <dbReference type="ChEBI" id="CHEBI:15378"/>
        <dbReference type="ChEBI" id="CHEBI:46911"/>
        <dbReference type="ChEBI" id="CHEBI:64479"/>
        <dbReference type="ChEBI" id="CHEBI:78827"/>
        <dbReference type="ChEBI" id="CHEBI:138482"/>
        <dbReference type="EC" id="2.3.2.30"/>
    </reaction>
    <physiologicalReaction direction="left-to-right" evidence="10">
        <dbReference type="Rhea" id="RHEA:20634"/>
    </physiologicalReaction>
</comment>
<dbReference type="GO" id="GO:0006629">
    <property type="term" value="P:lipid metabolic process"/>
    <property type="evidence" value="ECO:0007669"/>
    <property type="project" value="UniProtKB-KW"/>
</dbReference>
<proteinExistence type="inferred from homology"/>
<reference evidence="11" key="2">
    <citation type="submission" date="2019-12" db="EMBL/GenBank/DDBJ databases">
        <authorList>
            <person name="Cremers G."/>
        </authorList>
    </citation>
    <scope>NUCLEOTIDE SEQUENCE</scope>
    <source>
        <strain evidence="11">Mbul1</strain>
    </source>
</reference>
<gene>
    <name evidence="11" type="ORF">MBUL_00803</name>
    <name evidence="12" type="ORF">OICFNHDK_0128</name>
</gene>
<dbReference type="Gene3D" id="3.40.630.30">
    <property type="match status" value="1"/>
</dbReference>
<dbReference type="EMBL" id="LR743504">
    <property type="protein sequence ID" value="CAA2100700.1"/>
    <property type="molecule type" value="Genomic_DNA"/>
</dbReference>
<evidence type="ECO:0000256" key="5">
    <source>
        <dbReference type="ARBA" id="ARBA00023315"/>
    </source>
</evidence>
<evidence type="ECO:0000256" key="1">
    <source>
        <dbReference type="ARBA" id="ARBA00005189"/>
    </source>
</evidence>
<evidence type="ECO:0000256" key="4">
    <source>
        <dbReference type="ARBA" id="ARBA00023098"/>
    </source>
</evidence>
<name>A0A679IWK6_9HYPH</name>
<dbReference type="PANTHER" id="PTHR37323:SF1">
    <property type="entry name" value="L-ORNITHINE N(ALPHA)-ACYLTRANSFERASE"/>
    <property type="match status" value="1"/>
</dbReference>
<protein>
    <recommendedName>
        <fullName evidence="8">L-ornithine N(alpha)-acyltransferase</fullName>
        <ecNumber evidence="7">2.3.2.30</ecNumber>
    </recommendedName>
</protein>
<dbReference type="SUPFAM" id="SSF55729">
    <property type="entry name" value="Acyl-CoA N-acyltransferases (Nat)"/>
    <property type="match status" value="1"/>
</dbReference>
<dbReference type="EC" id="2.3.2.30" evidence="7"/>